<accession>A0A2C7ATX9</accession>
<feature type="transmembrane region" description="Helical" evidence="8">
    <location>
        <begin position="365"/>
        <end position="385"/>
    </location>
</feature>
<dbReference type="Pfam" id="PF13520">
    <property type="entry name" value="AA_permease_2"/>
    <property type="match status" value="1"/>
</dbReference>
<evidence type="ECO:0000256" key="5">
    <source>
        <dbReference type="ARBA" id="ARBA00022989"/>
    </source>
</evidence>
<evidence type="ECO:0000256" key="6">
    <source>
        <dbReference type="ARBA" id="ARBA00023136"/>
    </source>
</evidence>
<feature type="transmembrane region" description="Helical" evidence="8">
    <location>
        <begin position="74"/>
        <end position="96"/>
    </location>
</feature>
<feature type="transmembrane region" description="Helical" evidence="8">
    <location>
        <begin position="190"/>
        <end position="209"/>
    </location>
</feature>
<evidence type="ECO:0000313" key="9">
    <source>
        <dbReference type="EMBL" id="SBN39420.1"/>
    </source>
</evidence>
<keyword evidence="3" id="KW-1003">Cell membrane</keyword>
<evidence type="ECO:0000256" key="2">
    <source>
        <dbReference type="ARBA" id="ARBA00022448"/>
    </source>
</evidence>
<keyword evidence="2" id="KW-0813">Transport</keyword>
<proteinExistence type="predicted"/>
<dbReference type="AlphaFoldDB" id="A0A2C7ATX9"/>
<feature type="transmembrane region" description="Helical" evidence="8">
    <location>
        <begin position="221"/>
        <end position="241"/>
    </location>
</feature>
<dbReference type="PANTHER" id="PTHR42770:SF15">
    <property type="entry name" value="GLUTAMATE_GAMMA-AMINOBUTYRATE ANTIPORTER-RELATED"/>
    <property type="match status" value="1"/>
</dbReference>
<name>A0A2C7ATX9_9ACTN</name>
<gene>
    <name evidence="9" type="ORF">PFR_JS10_1777</name>
</gene>
<dbReference type="GO" id="GO:0005886">
    <property type="term" value="C:plasma membrane"/>
    <property type="evidence" value="ECO:0007669"/>
    <property type="project" value="UniProtKB-SubCell"/>
</dbReference>
<dbReference type="InterPro" id="IPR002293">
    <property type="entry name" value="AA/rel_permease1"/>
</dbReference>
<protein>
    <submittedName>
        <fullName evidence="9">Tat pathway signal sequence</fullName>
    </submittedName>
</protein>
<dbReference type="PIRSF" id="PIRSF006060">
    <property type="entry name" value="AA_transporter"/>
    <property type="match status" value="1"/>
</dbReference>
<dbReference type="EMBL" id="LT576035">
    <property type="protein sequence ID" value="SBN39420.1"/>
    <property type="molecule type" value="Genomic_DNA"/>
</dbReference>
<evidence type="ECO:0000256" key="4">
    <source>
        <dbReference type="ARBA" id="ARBA00022692"/>
    </source>
</evidence>
<evidence type="ECO:0000256" key="8">
    <source>
        <dbReference type="SAM" id="Phobius"/>
    </source>
</evidence>
<dbReference type="InterPro" id="IPR050367">
    <property type="entry name" value="APC_superfamily"/>
</dbReference>
<evidence type="ECO:0000256" key="1">
    <source>
        <dbReference type="ARBA" id="ARBA00004651"/>
    </source>
</evidence>
<feature type="region of interest" description="Disordered" evidence="7">
    <location>
        <begin position="1"/>
        <end position="28"/>
    </location>
</feature>
<dbReference type="PANTHER" id="PTHR42770">
    <property type="entry name" value="AMINO ACID TRANSPORTER-RELATED"/>
    <property type="match status" value="1"/>
</dbReference>
<keyword evidence="4 8" id="KW-0812">Transmembrane</keyword>
<comment type="subcellular location">
    <subcellularLocation>
        <location evidence="1">Cell membrane</location>
        <topology evidence="1">Multi-pass membrane protein</topology>
    </subcellularLocation>
</comment>
<dbReference type="GO" id="GO:0022857">
    <property type="term" value="F:transmembrane transporter activity"/>
    <property type="evidence" value="ECO:0007669"/>
    <property type="project" value="InterPro"/>
</dbReference>
<keyword evidence="6 8" id="KW-0472">Membrane</keyword>
<organism evidence="9">
    <name type="scientific">Propionibacterium freudenreichii</name>
    <dbReference type="NCBI Taxonomy" id="1744"/>
    <lineage>
        <taxon>Bacteria</taxon>
        <taxon>Bacillati</taxon>
        <taxon>Actinomycetota</taxon>
        <taxon>Actinomycetes</taxon>
        <taxon>Propionibacteriales</taxon>
        <taxon>Propionibacteriaceae</taxon>
        <taxon>Propionibacterium</taxon>
    </lineage>
</organism>
<feature type="transmembrane region" description="Helical" evidence="8">
    <location>
        <begin position="117"/>
        <end position="140"/>
    </location>
</feature>
<feature type="transmembrane region" description="Helical" evidence="8">
    <location>
        <begin position="49"/>
        <end position="68"/>
    </location>
</feature>
<reference evidence="9" key="1">
    <citation type="submission" date="2016-05" db="EMBL/GenBank/DDBJ databases">
        <authorList>
            <person name="Lavstsen T."/>
            <person name="Jespersen J.S."/>
        </authorList>
    </citation>
    <scope>NUCLEOTIDE SEQUENCE</scope>
    <source>
        <strain evidence="9">PFRJS10</strain>
    </source>
</reference>
<dbReference type="Gene3D" id="1.20.1740.10">
    <property type="entry name" value="Amino acid/polyamine transporter I"/>
    <property type="match status" value="1"/>
</dbReference>
<evidence type="ECO:0000256" key="7">
    <source>
        <dbReference type="SAM" id="MobiDB-lite"/>
    </source>
</evidence>
<feature type="transmembrane region" description="Helical" evidence="8">
    <location>
        <begin position="391"/>
        <end position="414"/>
    </location>
</feature>
<keyword evidence="5 8" id="KW-1133">Transmembrane helix</keyword>
<feature type="transmembrane region" description="Helical" evidence="8">
    <location>
        <begin position="477"/>
        <end position="502"/>
    </location>
</feature>
<feature type="compositionally biased region" description="Basic and acidic residues" evidence="7">
    <location>
        <begin position="18"/>
        <end position="28"/>
    </location>
</feature>
<feature type="transmembrane region" description="Helical" evidence="8">
    <location>
        <begin position="435"/>
        <end position="457"/>
    </location>
</feature>
<sequence length="512" mass="55265">MPAAHYDSPWSVRHRPGKEHVARSDQEVNTRMADRQTTRLQRTLSRFDIVFLIVSAVIGLEMLGSVSAEGPQTFTWLVVLIVIFVIPYALIFAETGSAFTGEGGVYLWVRRAFGRPVAAVASAFTWITQPVWVGGSMAFLNAEAARNHLVHFAEGSPADYAFKLCFIWITVLAAILSLAKAKWIPTVGAILKLTFISFFVITAIIYGATNGIQQITLGSFSPTRAGFITLVPLLIFAFLGFEGSSSASGEMKNAPHDVAVSVMRSSAMAGFFYLVPVFAIILVVPPSSIDGVSGLLNAVATVFSVYGPAAKPMMVLAVVMFTLANIGQGAAWMIMSDRMQAMAAADGSFFGGFFGRFSPRLGTPIRVNLLSGTVSTVFMLAAMQLTGSSAALFDVVLGVAITTYLFSYLLIIPAAMRLRLHEPDVVRPFRAGPNWFFVTMCVVTTALVAFGSWASIFPGTLERLFGLPYDFSQASGVSYGAFEALTLGTLAFIIILSLVGYWRGRPVRQGLR</sequence>
<feature type="transmembrane region" description="Helical" evidence="8">
    <location>
        <begin position="262"/>
        <end position="284"/>
    </location>
</feature>
<feature type="transmembrane region" description="Helical" evidence="8">
    <location>
        <begin position="313"/>
        <end position="334"/>
    </location>
</feature>
<feature type="transmembrane region" description="Helical" evidence="8">
    <location>
        <begin position="160"/>
        <end position="178"/>
    </location>
</feature>
<evidence type="ECO:0000256" key="3">
    <source>
        <dbReference type="ARBA" id="ARBA00022475"/>
    </source>
</evidence>